<feature type="transmembrane region" description="Helical" evidence="1">
    <location>
        <begin position="50"/>
        <end position="74"/>
    </location>
</feature>
<comment type="caution">
    <text evidence="2">The sequence shown here is derived from an EMBL/GenBank/DDBJ whole genome shotgun (WGS) entry which is preliminary data.</text>
</comment>
<accession>A0ABQ3IAE7</accession>
<evidence type="ECO:0000256" key="1">
    <source>
        <dbReference type="SAM" id="Phobius"/>
    </source>
</evidence>
<name>A0ABQ3IAE7_9BACT</name>
<feature type="transmembrane region" description="Helical" evidence="1">
    <location>
        <begin position="6"/>
        <end position="29"/>
    </location>
</feature>
<keyword evidence="1" id="KW-0472">Membrane</keyword>
<organism evidence="2 3">
    <name type="scientific">Roseivirga thermotolerans</name>
    <dbReference type="NCBI Taxonomy" id="1758176"/>
    <lineage>
        <taxon>Bacteria</taxon>
        <taxon>Pseudomonadati</taxon>
        <taxon>Bacteroidota</taxon>
        <taxon>Cytophagia</taxon>
        <taxon>Cytophagales</taxon>
        <taxon>Roseivirgaceae</taxon>
        <taxon>Roseivirga</taxon>
    </lineage>
</organism>
<dbReference type="Proteomes" id="UP000658258">
    <property type="component" value="Unassembled WGS sequence"/>
</dbReference>
<protein>
    <submittedName>
        <fullName evidence="2">Uncharacterized protein</fullName>
    </submittedName>
</protein>
<dbReference type="EMBL" id="BNAG01000007">
    <property type="protein sequence ID" value="GHE75874.1"/>
    <property type="molecule type" value="Genomic_DNA"/>
</dbReference>
<keyword evidence="1" id="KW-0812">Transmembrane</keyword>
<keyword evidence="1" id="KW-1133">Transmembrane helix</keyword>
<gene>
    <name evidence="2" type="ORF">GCM10011340_35900</name>
</gene>
<sequence>MFDNIIGSILLEYLGAIIKWVISIPVLFLKGEKPISFGQYWKKRKNSNPIDSIMGGVSNIFIGLLFLVLLILFLNKVL</sequence>
<keyword evidence="3" id="KW-1185">Reference proteome</keyword>
<reference evidence="3" key="1">
    <citation type="journal article" date="2019" name="Int. J. Syst. Evol. Microbiol.">
        <title>The Global Catalogue of Microorganisms (GCM) 10K type strain sequencing project: providing services to taxonomists for standard genome sequencing and annotation.</title>
        <authorList>
            <consortium name="The Broad Institute Genomics Platform"/>
            <consortium name="The Broad Institute Genome Sequencing Center for Infectious Disease"/>
            <person name="Wu L."/>
            <person name="Ma J."/>
        </authorList>
    </citation>
    <scope>NUCLEOTIDE SEQUENCE [LARGE SCALE GENOMIC DNA]</scope>
    <source>
        <strain evidence="3">CGMCC 1.15111</strain>
    </source>
</reference>
<evidence type="ECO:0000313" key="2">
    <source>
        <dbReference type="EMBL" id="GHE75874.1"/>
    </source>
</evidence>
<dbReference type="RefSeq" id="WP_189631702.1">
    <property type="nucleotide sequence ID" value="NZ_BNAG01000007.1"/>
</dbReference>
<proteinExistence type="predicted"/>
<evidence type="ECO:0000313" key="3">
    <source>
        <dbReference type="Proteomes" id="UP000658258"/>
    </source>
</evidence>